<accession>A0ABV4DZQ9</accession>
<comment type="subcellular location">
    <subcellularLocation>
        <location evidence="1">Cell outer membrane</location>
    </subcellularLocation>
</comment>
<evidence type="ECO:0000256" key="6">
    <source>
        <dbReference type="SAM" id="SignalP"/>
    </source>
</evidence>
<evidence type="ECO:0000256" key="2">
    <source>
        <dbReference type="ARBA" id="ARBA00022452"/>
    </source>
</evidence>
<dbReference type="EMBL" id="JBGFFE010000020">
    <property type="protein sequence ID" value="MEY8764377.1"/>
    <property type="molecule type" value="Genomic_DNA"/>
</dbReference>
<keyword evidence="2" id="KW-1134">Transmembrane beta strand</keyword>
<keyword evidence="6" id="KW-0732">Signal</keyword>
<sequence length="377" mass="42017">MNKLKIFAATAVILFSAAAPVFAEGSTLDIDASIDTAVKESYEVKSAGISVKQAQNSYDQAVKNASSYADQLDEGGDNLDKYTKLTLMQGIANPPAEAKFSIYKYSNQGKVAENQVKLSAYTQYTALMNSRDDVELKNQKFQNAGDNYKALQLKLKLGMASPADVKNAEVNYYSESSNLNRAERQYNIAVMKMNKILGRNIYTKYDVLLRDKLTESPYIRSYDDYVGDALKNRAEIANAAENINLRKFEYDVIRGIFPSKYDGMNQMGQYELNQAKDALDADKIDISVEINGLYNDLRNKSKMLDSKKDAFALAKRNYDAAGVKYNAGVISKMDFDSKAVDLKAAQNDLKAFQRDIWMAQIKLNLACGIGDDVSKIK</sequence>
<keyword evidence="5" id="KW-0998">Cell outer membrane</keyword>
<dbReference type="RefSeq" id="WP_369869229.1">
    <property type="nucleotide sequence ID" value="NZ_JBGFFE010000020.1"/>
</dbReference>
<evidence type="ECO:0000256" key="3">
    <source>
        <dbReference type="ARBA" id="ARBA00022692"/>
    </source>
</evidence>
<dbReference type="PANTHER" id="PTHR30026:SF20">
    <property type="entry name" value="OUTER MEMBRANE PROTEIN TOLC"/>
    <property type="match status" value="1"/>
</dbReference>
<keyword evidence="8" id="KW-1185">Reference proteome</keyword>
<comment type="caution">
    <text evidence="7">The sequence shown here is derived from an EMBL/GenBank/DDBJ whole genome shotgun (WGS) entry which is preliminary data.</text>
</comment>
<evidence type="ECO:0000256" key="1">
    <source>
        <dbReference type="ARBA" id="ARBA00004442"/>
    </source>
</evidence>
<feature type="signal peptide" evidence="6">
    <location>
        <begin position="1"/>
        <end position="23"/>
    </location>
</feature>
<keyword evidence="4" id="KW-0472">Membrane</keyword>
<protein>
    <submittedName>
        <fullName evidence="7">TolC family protein</fullName>
    </submittedName>
</protein>
<reference evidence="7 8" key="1">
    <citation type="submission" date="2024-08" db="EMBL/GenBank/DDBJ databases">
        <title>Clostridium lapicellarii sp. nov., and Clostridium renhuaiense sp. nov., two species isolated from the mud in a fermentation cellar used for producing sauce-flavour Chinese liquors.</title>
        <authorList>
            <person name="Yang F."/>
            <person name="Wang H."/>
            <person name="Chen L.Q."/>
            <person name="Zhou N."/>
            <person name="Lu J.J."/>
            <person name="Pu X.X."/>
            <person name="Wan B."/>
            <person name="Wang L."/>
            <person name="Liu S.J."/>
        </authorList>
    </citation>
    <scope>NUCLEOTIDE SEQUENCE [LARGE SCALE GENOMIC DNA]</scope>
    <source>
        <strain evidence="7 8">MT-113</strain>
    </source>
</reference>
<organism evidence="7 8">
    <name type="scientific">Clostridium lapidicellarium</name>
    <dbReference type="NCBI Taxonomy" id="3240931"/>
    <lineage>
        <taxon>Bacteria</taxon>
        <taxon>Bacillati</taxon>
        <taxon>Bacillota</taxon>
        <taxon>Clostridia</taxon>
        <taxon>Eubacteriales</taxon>
        <taxon>Clostridiaceae</taxon>
        <taxon>Clostridium</taxon>
    </lineage>
</organism>
<dbReference type="Proteomes" id="UP001565220">
    <property type="component" value="Unassembled WGS sequence"/>
</dbReference>
<evidence type="ECO:0000256" key="5">
    <source>
        <dbReference type="ARBA" id="ARBA00023237"/>
    </source>
</evidence>
<feature type="chain" id="PRO_5046947870" evidence="6">
    <location>
        <begin position="24"/>
        <end position="377"/>
    </location>
</feature>
<evidence type="ECO:0000313" key="8">
    <source>
        <dbReference type="Proteomes" id="UP001565220"/>
    </source>
</evidence>
<dbReference type="PANTHER" id="PTHR30026">
    <property type="entry name" value="OUTER MEMBRANE PROTEIN TOLC"/>
    <property type="match status" value="1"/>
</dbReference>
<gene>
    <name evidence="7" type="ORF">AB8S09_12125</name>
</gene>
<name>A0ABV4DZQ9_9CLOT</name>
<proteinExistence type="predicted"/>
<evidence type="ECO:0000256" key="4">
    <source>
        <dbReference type="ARBA" id="ARBA00023136"/>
    </source>
</evidence>
<keyword evidence="3" id="KW-0812">Transmembrane</keyword>
<evidence type="ECO:0000313" key="7">
    <source>
        <dbReference type="EMBL" id="MEY8764377.1"/>
    </source>
</evidence>
<dbReference type="Gene3D" id="1.20.1600.10">
    <property type="entry name" value="Outer membrane efflux proteins (OEP)"/>
    <property type="match status" value="2"/>
</dbReference>
<dbReference type="InterPro" id="IPR051906">
    <property type="entry name" value="TolC-like"/>
</dbReference>
<dbReference type="SUPFAM" id="SSF56954">
    <property type="entry name" value="Outer membrane efflux proteins (OEP)"/>
    <property type="match status" value="1"/>
</dbReference>